<evidence type="ECO:0000313" key="1">
    <source>
        <dbReference type="EMBL" id="KUK79700.1"/>
    </source>
</evidence>
<dbReference type="AlphaFoldDB" id="A0A101HMR1"/>
<accession>A0A101HMR1</accession>
<proteinExistence type="predicted"/>
<name>A0A101HMR1_9BACT</name>
<organism evidence="1 2">
    <name type="scientific">Mesotoga prima</name>
    <dbReference type="NCBI Taxonomy" id="1184387"/>
    <lineage>
        <taxon>Bacteria</taxon>
        <taxon>Thermotogati</taxon>
        <taxon>Thermotogota</taxon>
        <taxon>Thermotogae</taxon>
        <taxon>Kosmotogales</taxon>
        <taxon>Kosmotogaceae</taxon>
        <taxon>Mesotoga</taxon>
    </lineage>
</organism>
<comment type="caution">
    <text evidence="1">The sequence shown here is derived from an EMBL/GenBank/DDBJ whole genome shotgun (WGS) entry which is preliminary data.</text>
</comment>
<evidence type="ECO:0000313" key="2">
    <source>
        <dbReference type="Proteomes" id="UP000054092"/>
    </source>
</evidence>
<protein>
    <submittedName>
        <fullName evidence="1">Uncharacterized protein</fullName>
    </submittedName>
</protein>
<sequence length="60" mass="7087">MEIRSTNHARERLSLFECRLVRVMKRICSDNVFDFLERLRNCSGLTNVSIEMLSTVVIKR</sequence>
<dbReference type="Proteomes" id="UP000054092">
    <property type="component" value="Unassembled WGS sequence"/>
</dbReference>
<dbReference type="PATRIC" id="fig|1184387.3.peg.1771"/>
<gene>
    <name evidence="1" type="ORF">XD94_1313</name>
</gene>
<reference evidence="2" key="1">
    <citation type="journal article" date="2015" name="MBio">
        <title>Genome-Resolved Metagenomic Analysis Reveals Roles for Candidate Phyla and Other Microbial Community Members in Biogeochemical Transformations in Oil Reservoirs.</title>
        <authorList>
            <person name="Hu P."/>
            <person name="Tom L."/>
            <person name="Singh A."/>
            <person name="Thomas B.C."/>
            <person name="Baker B.J."/>
            <person name="Piceno Y.M."/>
            <person name="Andersen G.L."/>
            <person name="Banfield J.F."/>
        </authorList>
    </citation>
    <scope>NUCLEOTIDE SEQUENCE [LARGE SCALE GENOMIC DNA]</scope>
</reference>
<dbReference type="EMBL" id="LGGP01000245">
    <property type="protein sequence ID" value="KUK79700.1"/>
    <property type="molecule type" value="Genomic_DNA"/>
</dbReference>